<feature type="transmembrane region" description="Helical" evidence="2">
    <location>
        <begin position="24"/>
        <end position="45"/>
    </location>
</feature>
<dbReference type="EMBL" id="RQZF01000007">
    <property type="protein sequence ID" value="RRC95037.1"/>
    <property type="molecule type" value="Genomic_DNA"/>
</dbReference>
<dbReference type="InterPro" id="IPR052529">
    <property type="entry name" value="Bact_Transport_Assoc"/>
</dbReference>
<feature type="region of interest" description="Disordered" evidence="1">
    <location>
        <begin position="429"/>
        <end position="531"/>
    </location>
</feature>
<dbReference type="OrthoDB" id="2388539at2"/>
<keyword evidence="5" id="KW-1185">Reference proteome</keyword>
<sequence length="531" mass="55766">MSKAVSFTEGNAVRYPVPDVARGFMLILIALANIGVWAAVIPSQVQSSALDAIFTVLRVGLIDQRAYPLFSMLFGFGLMVMVQRRRAQYMGKARASMGALDPATTHPAFMAAQEQSFMAAAMVDARRLLRRRGWWMLLFGAVHALIFPGDIIGSYAIVALIFAGLVVAEKPRTMIIIGAFPMVIGAFAMAGKAFIPEGTEQGTLLSVEYTPLTPLIHVGTWGVTTGFSLLLSNIIVAAGIGVHLAKTDYLTHPEQHRRFLGVSAVLGLSVAFVVGLPAGMAKADLLAGGLQWWMYTLAAFGGLPGAWGWLSLIALLTGPAPTTGGLRGIRWVLSAVGRRSMTAYLLQSVSFLAIFATVNALGWPVSETSNVLLAWATWLLIAALCVALEYAGKRGPFEVLLRSAVASTGKPVPVPPVLLPPTAPGMQRVPVIPRPYPQPGQAGSAGAYPMTPPMGEQMPYQSAASPQAAPAHPAQAQGAPAQPAPAQSAPAQTTSARPAQAQPAPQAALPTEEGSASASPQEGEPGTWAQP</sequence>
<proteinExistence type="predicted"/>
<feature type="transmembrane region" description="Helical" evidence="2">
    <location>
        <begin position="341"/>
        <end position="365"/>
    </location>
</feature>
<keyword evidence="2" id="KW-0812">Transmembrane</keyword>
<evidence type="ECO:0000256" key="2">
    <source>
        <dbReference type="SAM" id="Phobius"/>
    </source>
</evidence>
<feature type="transmembrane region" description="Helical" evidence="2">
    <location>
        <begin position="128"/>
        <end position="146"/>
    </location>
</feature>
<feature type="transmembrane region" description="Helical" evidence="2">
    <location>
        <begin position="65"/>
        <end position="82"/>
    </location>
</feature>
<reference evidence="4 5" key="1">
    <citation type="submission" date="2018-11" db="EMBL/GenBank/DDBJ databases">
        <title>Genomes From Bacteria Associated with the Canine Oral Cavity: a Test Case for Automated Genome-Based Taxonomic Assignment.</title>
        <authorList>
            <person name="Coil D.A."/>
            <person name="Jospin G."/>
            <person name="Darling A.E."/>
            <person name="Wallis C."/>
            <person name="Davis I.J."/>
            <person name="Harris S."/>
            <person name="Eisen J.A."/>
            <person name="Holcombe L.J."/>
            <person name="O'Flynn C."/>
        </authorList>
    </citation>
    <scope>NUCLEOTIDE SEQUENCE [LARGE SCALE GENOMIC DNA]</scope>
    <source>
        <strain evidence="4 5">OH770</strain>
    </source>
</reference>
<feature type="transmembrane region" description="Helical" evidence="2">
    <location>
        <begin position="152"/>
        <end position="168"/>
    </location>
</feature>
<feature type="domain" description="DUF418" evidence="3">
    <location>
        <begin position="244"/>
        <end position="405"/>
    </location>
</feature>
<comment type="caution">
    <text evidence="4">The sequence shown here is derived from an EMBL/GenBank/DDBJ whole genome shotgun (WGS) entry which is preliminary data.</text>
</comment>
<feature type="transmembrane region" description="Helical" evidence="2">
    <location>
        <begin position="292"/>
        <end position="320"/>
    </location>
</feature>
<feature type="transmembrane region" description="Helical" evidence="2">
    <location>
        <begin position="215"/>
        <end position="238"/>
    </location>
</feature>
<dbReference type="PANTHER" id="PTHR30590:SF2">
    <property type="entry name" value="INNER MEMBRANE PROTEIN"/>
    <property type="match status" value="1"/>
</dbReference>
<dbReference type="RefSeq" id="WP_124870859.1">
    <property type="nucleotide sequence ID" value="NZ_RQZF01000007.1"/>
</dbReference>
<evidence type="ECO:0000259" key="3">
    <source>
        <dbReference type="Pfam" id="PF04235"/>
    </source>
</evidence>
<protein>
    <submittedName>
        <fullName evidence="4">DUF418 domain-containing protein</fullName>
    </submittedName>
</protein>
<evidence type="ECO:0000256" key="1">
    <source>
        <dbReference type="SAM" id="MobiDB-lite"/>
    </source>
</evidence>
<dbReference type="Pfam" id="PF04235">
    <property type="entry name" value="DUF418"/>
    <property type="match status" value="1"/>
</dbReference>
<keyword evidence="2" id="KW-1133">Transmembrane helix</keyword>
<feature type="transmembrane region" description="Helical" evidence="2">
    <location>
        <begin position="371"/>
        <end position="392"/>
    </location>
</feature>
<feature type="compositionally biased region" description="Low complexity" evidence="1">
    <location>
        <begin position="461"/>
        <end position="508"/>
    </location>
</feature>
<keyword evidence="2" id="KW-0472">Membrane</keyword>
<feature type="transmembrane region" description="Helical" evidence="2">
    <location>
        <begin position="175"/>
        <end position="195"/>
    </location>
</feature>
<dbReference type="PANTHER" id="PTHR30590">
    <property type="entry name" value="INNER MEMBRANE PROTEIN"/>
    <property type="match status" value="1"/>
</dbReference>
<feature type="transmembrane region" description="Helical" evidence="2">
    <location>
        <begin position="259"/>
        <end position="280"/>
    </location>
</feature>
<evidence type="ECO:0000313" key="5">
    <source>
        <dbReference type="Proteomes" id="UP000280444"/>
    </source>
</evidence>
<name>A0A3P1SDJ1_9ACTO</name>
<gene>
    <name evidence="4" type="ORF">EII11_07315</name>
</gene>
<dbReference type="Proteomes" id="UP000280444">
    <property type="component" value="Unassembled WGS sequence"/>
</dbReference>
<dbReference type="AlphaFoldDB" id="A0A3P1SDJ1"/>
<evidence type="ECO:0000313" key="4">
    <source>
        <dbReference type="EMBL" id="RRC95037.1"/>
    </source>
</evidence>
<dbReference type="InterPro" id="IPR007349">
    <property type="entry name" value="DUF418"/>
</dbReference>
<accession>A0A3P1SDJ1</accession>
<organism evidence="4 5">
    <name type="scientific">Schaalia canis</name>
    <dbReference type="NCBI Taxonomy" id="100469"/>
    <lineage>
        <taxon>Bacteria</taxon>
        <taxon>Bacillati</taxon>
        <taxon>Actinomycetota</taxon>
        <taxon>Actinomycetes</taxon>
        <taxon>Actinomycetales</taxon>
        <taxon>Actinomycetaceae</taxon>
        <taxon>Schaalia</taxon>
    </lineage>
</organism>